<gene>
    <name evidence="1" type="ORF">BCR34DRAFT_667576</name>
</gene>
<reference evidence="1 2" key="1">
    <citation type="submission" date="2016-07" db="EMBL/GenBank/DDBJ databases">
        <title>Pervasive Adenine N6-methylation of Active Genes in Fungi.</title>
        <authorList>
            <consortium name="DOE Joint Genome Institute"/>
            <person name="Mondo S.J."/>
            <person name="Dannebaum R.O."/>
            <person name="Kuo R.C."/>
            <person name="Labutti K."/>
            <person name="Haridas S."/>
            <person name="Kuo A."/>
            <person name="Salamov A."/>
            <person name="Ahrendt S.R."/>
            <person name="Lipzen A."/>
            <person name="Sullivan W."/>
            <person name="Andreopoulos W.B."/>
            <person name="Clum A."/>
            <person name="Lindquist E."/>
            <person name="Daum C."/>
            <person name="Ramamoorthy G.K."/>
            <person name="Gryganskyi A."/>
            <person name="Culley D."/>
            <person name="Magnuson J.K."/>
            <person name="James T.Y."/>
            <person name="O'Malley M.A."/>
            <person name="Stajich J.E."/>
            <person name="Spatafora J.W."/>
            <person name="Visel A."/>
            <person name="Grigoriev I.V."/>
        </authorList>
    </citation>
    <scope>NUCLEOTIDE SEQUENCE [LARGE SCALE GENOMIC DNA]</scope>
    <source>
        <strain evidence="1 2">CBS 115471</strain>
    </source>
</reference>
<organism evidence="1 2">
    <name type="scientific">Clohesyomyces aquaticus</name>
    <dbReference type="NCBI Taxonomy" id="1231657"/>
    <lineage>
        <taxon>Eukaryota</taxon>
        <taxon>Fungi</taxon>
        <taxon>Dikarya</taxon>
        <taxon>Ascomycota</taxon>
        <taxon>Pezizomycotina</taxon>
        <taxon>Dothideomycetes</taxon>
        <taxon>Pleosporomycetidae</taxon>
        <taxon>Pleosporales</taxon>
        <taxon>Lindgomycetaceae</taxon>
        <taxon>Clohesyomyces</taxon>
    </lineage>
</organism>
<dbReference type="OrthoDB" id="3759689at2759"/>
<accession>A0A1Y1YXS8</accession>
<dbReference type="AlphaFoldDB" id="A0A1Y1YXS8"/>
<evidence type="ECO:0000313" key="1">
    <source>
        <dbReference type="EMBL" id="ORY02831.1"/>
    </source>
</evidence>
<comment type="caution">
    <text evidence="1">The sequence shown here is derived from an EMBL/GenBank/DDBJ whole genome shotgun (WGS) entry which is preliminary data.</text>
</comment>
<dbReference type="Pfam" id="PF14273">
    <property type="entry name" value="DUF4360"/>
    <property type="match status" value="1"/>
</dbReference>
<proteinExistence type="predicted"/>
<dbReference type="EMBL" id="MCFA01000153">
    <property type="protein sequence ID" value="ORY02831.1"/>
    <property type="molecule type" value="Genomic_DNA"/>
</dbReference>
<keyword evidence="2" id="KW-1185">Reference proteome</keyword>
<sequence>MRSEEALSFLHTHTNLSFSNCRLTPWRRGIMYLLKSLVLGFLTSASLTIASPIASPLPQLNITDYFGSGCPTGGGLTSTLGAFNSTTGTFPLLFTLSNFTPQIGEFGNSGLRMCDITATLTVSAGYKAIVNAHGTQARSTGELGLDKDTTLSLRGTYQFVERFEVQSIGMLSAPGPISGTFAKLITPVDGDKGIVGPCTGSGELGIEFQARTVREDGAGKGNGVVVSDTRWGLETEVEVVKC</sequence>
<dbReference type="InterPro" id="IPR025649">
    <property type="entry name" value="DUF4360"/>
</dbReference>
<evidence type="ECO:0000313" key="2">
    <source>
        <dbReference type="Proteomes" id="UP000193144"/>
    </source>
</evidence>
<protein>
    <submittedName>
        <fullName evidence="1">Uncharacterized protein</fullName>
    </submittedName>
</protein>
<dbReference type="Proteomes" id="UP000193144">
    <property type="component" value="Unassembled WGS sequence"/>
</dbReference>
<name>A0A1Y1YXS8_9PLEO</name>